<keyword evidence="7" id="KW-0418">Kinase</keyword>
<evidence type="ECO:0000256" key="5">
    <source>
        <dbReference type="ARBA" id="ARBA00022729"/>
    </source>
</evidence>
<evidence type="ECO:0000313" key="16">
    <source>
        <dbReference type="EMBL" id="KAK4252801.1"/>
    </source>
</evidence>
<name>A0AAE1IL71_9FABA</name>
<dbReference type="PANTHER" id="PTHR34590:SF15">
    <property type="entry name" value="PROTEIN KINASE DOMAIN-CONTAINING PROTEIN"/>
    <property type="match status" value="1"/>
</dbReference>
<evidence type="ECO:0000256" key="10">
    <source>
        <dbReference type="ARBA" id="ARBA00023136"/>
    </source>
</evidence>
<dbReference type="PANTHER" id="PTHR34590">
    <property type="entry name" value="OS03G0124300 PROTEIN-RELATED"/>
    <property type="match status" value="1"/>
</dbReference>
<dbReference type="Proteomes" id="UP001293593">
    <property type="component" value="Unassembled WGS sequence"/>
</dbReference>
<keyword evidence="4 13" id="KW-0812">Transmembrane</keyword>
<organism evidence="16 17">
    <name type="scientific">Acacia crassicarpa</name>
    <name type="common">northern wattle</name>
    <dbReference type="NCBI Taxonomy" id="499986"/>
    <lineage>
        <taxon>Eukaryota</taxon>
        <taxon>Viridiplantae</taxon>
        <taxon>Streptophyta</taxon>
        <taxon>Embryophyta</taxon>
        <taxon>Tracheophyta</taxon>
        <taxon>Spermatophyta</taxon>
        <taxon>Magnoliopsida</taxon>
        <taxon>eudicotyledons</taxon>
        <taxon>Gunneridae</taxon>
        <taxon>Pentapetalae</taxon>
        <taxon>rosids</taxon>
        <taxon>fabids</taxon>
        <taxon>Fabales</taxon>
        <taxon>Fabaceae</taxon>
        <taxon>Caesalpinioideae</taxon>
        <taxon>mimosoid clade</taxon>
        <taxon>Acacieae</taxon>
        <taxon>Acacia</taxon>
    </lineage>
</organism>
<dbReference type="FunFam" id="2.60.120.430:FF:000003">
    <property type="entry name" value="FERONIA receptor-like kinase"/>
    <property type="match status" value="1"/>
</dbReference>
<evidence type="ECO:0000256" key="14">
    <source>
        <dbReference type="SAM" id="SignalP"/>
    </source>
</evidence>
<evidence type="ECO:0000256" key="11">
    <source>
        <dbReference type="ARBA" id="ARBA00023180"/>
    </source>
</evidence>
<evidence type="ECO:0000256" key="2">
    <source>
        <dbReference type="ARBA" id="ARBA00022527"/>
    </source>
</evidence>
<dbReference type="AlphaFoldDB" id="A0AAE1IL71"/>
<dbReference type="InterPro" id="IPR001245">
    <property type="entry name" value="Ser-Thr/Tyr_kinase_cat_dom"/>
</dbReference>
<gene>
    <name evidence="16" type="ORF">QN277_014343</name>
</gene>
<keyword evidence="5 14" id="KW-0732">Signal</keyword>
<evidence type="ECO:0000256" key="9">
    <source>
        <dbReference type="ARBA" id="ARBA00022989"/>
    </source>
</evidence>
<dbReference type="PROSITE" id="PS00108">
    <property type="entry name" value="PROTEIN_KINASE_ST"/>
    <property type="match status" value="1"/>
</dbReference>
<evidence type="ECO:0000256" key="3">
    <source>
        <dbReference type="ARBA" id="ARBA00022679"/>
    </source>
</evidence>
<dbReference type="PROSITE" id="PS00107">
    <property type="entry name" value="PROTEIN_KINASE_ATP"/>
    <property type="match status" value="1"/>
</dbReference>
<dbReference type="InterPro" id="IPR017441">
    <property type="entry name" value="Protein_kinase_ATP_BS"/>
</dbReference>
<dbReference type="GO" id="GO:0004714">
    <property type="term" value="F:transmembrane receptor protein tyrosine kinase activity"/>
    <property type="evidence" value="ECO:0007669"/>
    <property type="project" value="InterPro"/>
</dbReference>
<dbReference type="InterPro" id="IPR011009">
    <property type="entry name" value="Kinase-like_dom_sf"/>
</dbReference>
<feature type="chain" id="PRO_5041982311" description="Protein kinase domain-containing protein" evidence="14">
    <location>
        <begin position="25"/>
        <end position="895"/>
    </location>
</feature>
<dbReference type="InterPro" id="IPR045272">
    <property type="entry name" value="ANXUR1/2-like"/>
</dbReference>
<dbReference type="EMBL" id="JAWXYG010000020">
    <property type="protein sequence ID" value="KAK4252801.1"/>
    <property type="molecule type" value="Genomic_DNA"/>
</dbReference>
<evidence type="ECO:0000256" key="1">
    <source>
        <dbReference type="ARBA" id="ARBA00004479"/>
    </source>
</evidence>
<evidence type="ECO:0000256" key="13">
    <source>
        <dbReference type="SAM" id="Phobius"/>
    </source>
</evidence>
<keyword evidence="11" id="KW-0325">Glycoprotein</keyword>
<evidence type="ECO:0000256" key="4">
    <source>
        <dbReference type="ARBA" id="ARBA00022692"/>
    </source>
</evidence>
<dbReference type="InterPro" id="IPR000719">
    <property type="entry name" value="Prot_kinase_dom"/>
</dbReference>
<reference evidence="16" key="1">
    <citation type="submission" date="2023-10" db="EMBL/GenBank/DDBJ databases">
        <title>Chromosome-level genome of the transformable northern wattle, Acacia crassicarpa.</title>
        <authorList>
            <person name="Massaro I."/>
            <person name="Sinha N.R."/>
            <person name="Poethig S."/>
            <person name="Leichty A.R."/>
        </authorList>
    </citation>
    <scope>NUCLEOTIDE SEQUENCE</scope>
    <source>
        <strain evidence="16">Acra3RX</strain>
        <tissue evidence="16">Leaf</tissue>
    </source>
</reference>
<evidence type="ECO:0000313" key="17">
    <source>
        <dbReference type="Proteomes" id="UP001293593"/>
    </source>
</evidence>
<dbReference type="GO" id="GO:0005524">
    <property type="term" value="F:ATP binding"/>
    <property type="evidence" value="ECO:0007669"/>
    <property type="project" value="UniProtKB-UniRule"/>
</dbReference>
<dbReference type="SMART" id="SM00220">
    <property type="entry name" value="S_TKc"/>
    <property type="match status" value="1"/>
</dbReference>
<evidence type="ECO:0000256" key="7">
    <source>
        <dbReference type="ARBA" id="ARBA00022777"/>
    </source>
</evidence>
<proteinExistence type="predicted"/>
<comment type="subcellular location">
    <subcellularLocation>
        <location evidence="1">Membrane</location>
        <topology evidence="1">Single-pass type I membrane protein</topology>
    </subcellularLocation>
</comment>
<dbReference type="Pfam" id="PF12819">
    <property type="entry name" value="Malectin_like"/>
    <property type="match status" value="1"/>
</dbReference>
<dbReference type="FunFam" id="2.60.120.430:FF:000007">
    <property type="entry name" value="FERONIA receptor-like kinase"/>
    <property type="match status" value="1"/>
</dbReference>
<evidence type="ECO:0000256" key="12">
    <source>
        <dbReference type="PROSITE-ProRule" id="PRU10141"/>
    </source>
</evidence>
<keyword evidence="6 12" id="KW-0547">Nucleotide-binding</keyword>
<keyword evidence="9 13" id="KW-1133">Transmembrane helix</keyword>
<keyword evidence="17" id="KW-1185">Reference proteome</keyword>
<keyword evidence="2" id="KW-0723">Serine/threonine-protein kinase</keyword>
<keyword evidence="3" id="KW-0808">Transferase</keyword>
<dbReference type="CDD" id="cd14066">
    <property type="entry name" value="STKc_IRAK"/>
    <property type="match status" value="1"/>
</dbReference>
<dbReference type="Gene3D" id="3.30.200.20">
    <property type="entry name" value="Phosphorylase Kinase, domain 1"/>
    <property type="match status" value="1"/>
</dbReference>
<keyword evidence="8 12" id="KW-0067">ATP-binding</keyword>
<dbReference type="GO" id="GO:0016020">
    <property type="term" value="C:membrane"/>
    <property type="evidence" value="ECO:0007669"/>
    <property type="project" value="UniProtKB-SubCell"/>
</dbReference>
<dbReference type="FunFam" id="1.10.510.10:FF:000252">
    <property type="entry name" value="Receptor-like protein kinase FERONIA"/>
    <property type="match status" value="1"/>
</dbReference>
<dbReference type="GO" id="GO:0004674">
    <property type="term" value="F:protein serine/threonine kinase activity"/>
    <property type="evidence" value="ECO:0007669"/>
    <property type="project" value="UniProtKB-KW"/>
</dbReference>
<sequence>MSNPTTIAMSFLLFFQFLFTSCVSSYIPDEHFAVNCGGSGNSPSVDGRKWTGEDIDSERFSLIEDSNNNPSVSATAPVKIIPYSTSRLSRSEFSYRFYVKTAGQKFIRLYFYPSFYNPNFLRSDAIFSVKAGLHTLLKNFNASLNADAGVSLNGFALEGAIVREYCVNIGDPGEGLSITFTPSTSHQSAYAFINGIEVLSMPSFLYYTNPENLQGMMLNGGTQQYGVKSYNALETMYRTNVGGSQIAPEKDTGMFRYWDQDNAYLESGERPDSKPDGIGLFRLDYEDYPNYTAPDDVYLTARSYGAKETSKYNVTWEFQVDSQFVYMVRLHFCEFDPHIQKAGDRVFQVFINDDLVESVADVMMWTDSHTLVPVHRDYAVRMQSNGSLKKPNLSIKLQPVPPARTTYSDVLLNGIETLKISDFNNDLGGSNPDPLASPSLLPPKVSKKNSPKMRVISIVVGSACGFILLSLLILLSCCWLTRTAINEGNSQCVPQSISSSNTNKSSLLPSDLCRSFTIGEVRVATNNFDDSLIIGVGGFGNVYKGQIDDSSVPVAIKRLKQGSQQGLKEFQTEVEMLSQLRHHHLVSLVGYCNDDKEMILVYEFMAHGTFREHLYDTEKQLLSWNQRLEICLGAARGLHYLHTGAKHGIIHRDVKSTNILIDENWMAKISDFGLSKIGPAGIYRSNINISTVVKGSIGYLDPEYYTLQILTDKSDVYSFGVVLLEALCGRPPILRAVERERQNLVEWFRKSVDENEIYEIVDPMLRESITPECLKAYNKIALKCLANNWNDRPSMGDVMLGLESLVEMLNQAEKTNRCGTLNEEITVEEVSVFNGVFFNFVMVKVTADGVVDDGQRVDPDFSVAGKGASTDGVDLDFSATGKRPSMERLNQIFQP</sequence>
<dbReference type="SUPFAM" id="SSF56112">
    <property type="entry name" value="Protein kinase-like (PK-like)"/>
    <property type="match status" value="1"/>
</dbReference>
<dbReference type="PROSITE" id="PS50011">
    <property type="entry name" value="PROTEIN_KINASE_DOM"/>
    <property type="match status" value="1"/>
</dbReference>
<dbReference type="Pfam" id="PF07714">
    <property type="entry name" value="PK_Tyr_Ser-Thr"/>
    <property type="match status" value="1"/>
</dbReference>
<accession>A0AAE1IL71</accession>
<dbReference type="InterPro" id="IPR024788">
    <property type="entry name" value="Malectin-like_Carb-bd_dom"/>
</dbReference>
<dbReference type="Gene3D" id="2.60.120.430">
    <property type="entry name" value="Galactose-binding lectin"/>
    <property type="match status" value="2"/>
</dbReference>
<feature type="transmembrane region" description="Helical" evidence="13">
    <location>
        <begin position="455"/>
        <end position="475"/>
    </location>
</feature>
<feature type="signal peptide" evidence="14">
    <location>
        <begin position="1"/>
        <end position="24"/>
    </location>
</feature>
<evidence type="ECO:0000259" key="15">
    <source>
        <dbReference type="PROSITE" id="PS50011"/>
    </source>
</evidence>
<evidence type="ECO:0000256" key="8">
    <source>
        <dbReference type="ARBA" id="ARBA00022840"/>
    </source>
</evidence>
<dbReference type="GO" id="GO:0010038">
    <property type="term" value="P:response to metal ion"/>
    <property type="evidence" value="ECO:0007669"/>
    <property type="project" value="UniProtKB-ARBA"/>
</dbReference>
<dbReference type="InterPro" id="IPR008271">
    <property type="entry name" value="Ser/Thr_kinase_AS"/>
</dbReference>
<dbReference type="FunFam" id="3.30.200.20:FF:000645">
    <property type="entry name" value="Receptor-like protein kinase FERONIA"/>
    <property type="match status" value="1"/>
</dbReference>
<feature type="binding site" evidence="12">
    <location>
        <position position="557"/>
    </location>
    <ligand>
        <name>ATP</name>
        <dbReference type="ChEBI" id="CHEBI:30616"/>
    </ligand>
</feature>
<feature type="domain" description="Protein kinase" evidence="15">
    <location>
        <begin position="528"/>
        <end position="806"/>
    </location>
</feature>
<protein>
    <recommendedName>
        <fullName evidence="15">Protein kinase domain-containing protein</fullName>
    </recommendedName>
</protein>
<comment type="caution">
    <text evidence="16">The sequence shown here is derived from an EMBL/GenBank/DDBJ whole genome shotgun (WGS) entry which is preliminary data.</text>
</comment>
<dbReference type="Gene3D" id="1.10.510.10">
    <property type="entry name" value="Transferase(Phosphotransferase) domain 1"/>
    <property type="match status" value="1"/>
</dbReference>
<evidence type="ECO:0000256" key="6">
    <source>
        <dbReference type="ARBA" id="ARBA00022741"/>
    </source>
</evidence>
<keyword evidence="10 13" id="KW-0472">Membrane</keyword>